<proteinExistence type="predicted"/>
<dbReference type="RefSeq" id="WP_189563895.1">
    <property type="nucleotide sequence ID" value="NZ_BMXF01000001.1"/>
</dbReference>
<comment type="caution">
    <text evidence="1">The sequence shown here is derived from an EMBL/GenBank/DDBJ whole genome shotgun (WGS) entry which is preliminary data.</text>
</comment>
<organism evidence="1 2">
    <name type="scientific">Persicitalea jodogahamensis</name>
    <dbReference type="NCBI Taxonomy" id="402147"/>
    <lineage>
        <taxon>Bacteria</taxon>
        <taxon>Pseudomonadati</taxon>
        <taxon>Bacteroidota</taxon>
        <taxon>Cytophagia</taxon>
        <taxon>Cytophagales</taxon>
        <taxon>Spirosomataceae</taxon>
        <taxon>Persicitalea</taxon>
    </lineage>
</organism>
<dbReference type="AlphaFoldDB" id="A0A8J3D1G9"/>
<reference evidence="1 2" key="1">
    <citation type="journal article" date="2014" name="Int. J. Syst. Evol. Microbiol.">
        <title>Complete genome sequence of Corynebacterium casei LMG S-19264T (=DSM 44701T), isolated from a smear-ripened cheese.</title>
        <authorList>
            <consortium name="US DOE Joint Genome Institute (JGI-PGF)"/>
            <person name="Walter F."/>
            <person name="Albersmeier A."/>
            <person name="Kalinowski J."/>
            <person name="Ruckert C."/>
        </authorList>
    </citation>
    <scope>NUCLEOTIDE SEQUENCE [LARGE SCALE GENOMIC DNA]</scope>
    <source>
        <strain evidence="1 2">KCTC 12866</strain>
    </source>
</reference>
<name>A0A8J3D1G9_9BACT</name>
<keyword evidence="2" id="KW-1185">Reference proteome</keyword>
<gene>
    <name evidence="1" type="ORF">GCM10007390_17190</name>
</gene>
<dbReference type="Proteomes" id="UP000598271">
    <property type="component" value="Unassembled WGS sequence"/>
</dbReference>
<evidence type="ECO:0000313" key="1">
    <source>
        <dbReference type="EMBL" id="GHB63908.1"/>
    </source>
</evidence>
<accession>A0A8J3D1G9</accession>
<protein>
    <submittedName>
        <fullName evidence="1">Uncharacterized protein</fullName>
    </submittedName>
</protein>
<sequence length="110" mass="13068">METIDLNYYTIPNPVPPVRDFLGEMEANPVKREDSAFWNRLFDGLTYSDHLGAVFGDQYAHLRWSIMTEMEEWKDHLLRFGIEWHDPATTVKELRFIRAKADEYQQLMNS</sequence>
<dbReference type="EMBL" id="BMXF01000001">
    <property type="protein sequence ID" value="GHB63908.1"/>
    <property type="molecule type" value="Genomic_DNA"/>
</dbReference>
<evidence type="ECO:0000313" key="2">
    <source>
        <dbReference type="Proteomes" id="UP000598271"/>
    </source>
</evidence>